<keyword evidence="3" id="KW-1185">Reference proteome</keyword>
<feature type="compositionally biased region" description="Basic and acidic residues" evidence="1">
    <location>
        <begin position="117"/>
        <end position="128"/>
    </location>
</feature>
<proteinExistence type="predicted"/>
<reference evidence="2 3" key="1">
    <citation type="journal article" date="2019" name="Commun. Biol.">
        <title>The bagworm genome reveals a unique fibroin gene that provides high tensile strength.</title>
        <authorList>
            <person name="Kono N."/>
            <person name="Nakamura H."/>
            <person name="Ohtoshi R."/>
            <person name="Tomita M."/>
            <person name="Numata K."/>
            <person name="Arakawa K."/>
        </authorList>
    </citation>
    <scope>NUCLEOTIDE SEQUENCE [LARGE SCALE GENOMIC DNA]</scope>
</reference>
<comment type="caution">
    <text evidence="2">The sequence shown here is derived from an EMBL/GenBank/DDBJ whole genome shotgun (WGS) entry which is preliminary data.</text>
</comment>
<organism evidence="2 3">
    <name type="scientific">Eumeta variegata</name>
    <name type="common">Bagworm moth</name>
    <name type="synonym">Eumeta japonica</name>
    <dbReference type="NCBI Taxonomy" id="151549"/>
    <lineage>
        <taxon>Eukaryota</taxon>
        <taxon>Metazoa</taxon>
        <taxon>Ecdysozoa</taxon>
        <taxon>Arthropoda</taxon>
        <taxon>Hexapoda</taxon>
        <taxon>Insecta</taxon>
        <taxon>Pterygota</taxon>
        <taxon>Neoptera</taxon>
        <taxon>Endopterygota</taxon>
        <taxon>Lepidoptera</taxon>
        <taxon>Glossata</taxon>
        <taxon>Ditrysia</taxon>
        <taxon>Tineoidea</taxon>
        <taxon>Psychidae</taxon>
        <taxon>Oiketicinae</taxon>
        <taxon>Eumeta</taxon>
    </lineage>
</organism>
<evidence type="ECO:0000313" key="3">
    <source>
        <dbReference type="Proteomes" id="UP000299102"/>
    </source>
</evidence>
<evidence type="ECO:0000313" key="2">
    <source>
        <dbReference type="EMBL" id="GBP76409.1"/>
    </source>
</evidence>
<dbReference type="Proteomes" id="UP000299102">
    <property type="component" value="Unassembled WGS sequence"/>
</dbReference>
<name>A0A4C1YP33_EUMVA</name>
<accession>A0A4C1YP33</accession>
<protein>
    <submittedName>
        <fullName evidence="2">Uncharacterized protein</fullName>
    </submittedName>
</protein>
<gene>
    <name evidence="2" type="ORF">EVAR_74458_1</name>
</gene>
<dbReference type="EMBL" id="BGZK01001290">
    <property type="protein sequence ID" value="GBP76409.1"/>
    <property type="molecule type" value="Genomic_DNA"/>
</dbReference>
<feature type="region of interest" description="Disordered" evidence="1">
    <location>
        <begin position="108"/>
        <end position="176"/>
    </location>
</feature>
<sequence length="176" mass="18679">MKVFEKVTPNGVTDVKGSSSTIHLTSVPTRPYPSMRTLDCSRSPNNVPGIYPPLSIPYSPRPPYFLGARTERSTLSLSRSKAVSGLRLLAVTTFRKLFNFPKSKLISGQVAGPTPHGSKETLSTDRRSAAGPFASPVLPASSLNRAPAGAEGAPDGYDLPRGRADGSPFAALRVTQ</sequence>
<evidence type="ECO:0000256" key="1">
    <source>
        <dbReference type="SAM" id="MobiDB-lite"/>
    </source>
</evidence>
<dbReference type="AlphaFoldDB" id="A0A4C1YP33"/>